<dbReference type="SUPFAM" id="SSF55729">
    <property type="entry name" value="Acyl-CoA N-acyltransferases (Nat)"/>
    <property type="match status" value="1"/>
</dbReference>
<evidence type="ECO:0000256" key="9">
    <source>
        <dbReference type="ARBA" id="ARBA00023034"/>
    </source>
</evidence>
<dbReference type="FunFam" id="3.40.630.30:FF:000031">
    <property type="entry name" value="Glucosamine 6-phosphate N-acetyltransferase"/>
    <property type="match status" value="1"/>
</dbReference>
<dbReference type="Pfam" id="PF00583">
    <property type="entry name" value="Acetyltransf_1"/>
    <property type="match status" value="1"/>
</dbReference>
<evidence type="ECO:0000256" key="2">
    <source>
        <dbReference type="ARBA" id="ARBA00004481"/>
    </source>
</evidence>
<dbReference type="InterPro" id="IPR039143">
    <property type="entry name" value="GNPNAT1-like"/>
</dbReference>
<dbReference type="Proteomes" id="UP000319801">
    <property type="component" value="Unassembled WGS sequence"/>
</dbReference>
<dbReference type="OrthoDB" id="10039976at2759"/>
<dbReference type="GO" id="GO:0000139">
    <property type="term" value="C:Golgi membrane"/>
    <property type="evidence" value="ECO:0007669"/>
    <property type="project" value="UniProtKB-SubCell"/>
</dbReference>
<keyword evidence="9" id="KW-0333">Golgi apparatus</keyword>
<evidence type="ECO:0000256" key="6">
    <source>
        <dbReference type="ARBA" id="ARBA00012703"/>
    </source>
</evidence>
<evidence type="ECO:0000256" key="7">
    <source>
        <dbReference type="ARBA" id="ARBA00022679"/>
    </source>
</evidence>
<dbReference type="Gene3D" id="3.40.630.30">
    <property type="match status" value="1"/>
</dbReference>
<keyword evidence="11 14" id="KW-0012">Acyltransferase</keyword>
<evidence type="ECO:0000256" key="10">
    <source>
        <dbReference type="ARBA" id="ARBA00023136"/>
    </source>
</evidence>
<evidence type="ECO:0000259" key="15">
    <source>
        <dbReference type="PROSITE" id="PS51186"/>
    </source>
</evidence>
<dbReference type="PANTHER" id="PTHR13355">
    <property type="entry name" value="GLUCOSAMINE 6-PHOSPHATE N-ACETYLTRANSFERASE"/>
    <property type="match status" value="1"/>
</dbReference>
<comment type="pathway">
    <text evidence="3 14">Nucleotide-sugar biosynthesis; UDP-N-acetyl-alpha-D-glucosamine biosynthesis; N-acetyl-alpha-D-glucosamine 1-phosphate from alpha-D-glucosamine 6-phosphate (route I): step 1/2.</text>
</comment>
<evidence type="ECO:0000256" key="11">
    <source>
        <dbReference type="ARBA" id="ARBA00023315"/>
    </source>
</evidence>
<gene>
    <name evidence="16" type="ORF">Baya_13442</name>
</gene>
<feature type="domain" description="N-acetyltransferase" evidence="15">
    <location>
        <begin position="116"/>
        <end position="261"/>
    </location>
</feature>
<dbReference type="UniPathway" id="UPA00113">
    <property type="reaction ID" value="UER00529"/>
</dbReference>
<evidence type="ECO:0000313" key="17">
    <source>
        <dbReference type="Proteomes" id="UP000319801"/>
    </source>
</evidence>
<proteinExistence type="inferred from homology"/>
<evidence type="ECO:0000256" key="13">
    <source>
        <dbReference type="ARBA" id="ARBA00069869"/>
    </source>
</evidence>
<comment type="catalytic activity">
    <reaction evidence="12 14">
        <text>D-glucosamine 6-phosphate + acetyl-CoA = N-acetyl-D-glucosamine 6-phosphate + CoA + H(+)</text>
        <dbReference type="Rhea" id="RHEA:10292"/>
        <dbReference type="ChEBI" id="CHEBI:15378"/>
        <dbReference type="ChEBI" id="CHEBI:57287"/>
        <dbReference type="ChEBI" id="CHEBI:57288"/>
        <dbReference type="ChEBI" id="CHEBI:57513"/>
        <dbReference type="ChEBI" id="CHEBI:58725"/>
        <dbReference type="EC" id="2.3.1.4"/>
    </reaction>
</comment>
<accession>A0A556V5L5</accession>
<name>A0A556V5L5_BAGYA</name>
<evidence type="ECO:0000256" key="3">
    <source>
        <dbReference type="ARBA" id="ARBA00004832"/>
    </source>
</evidence>
<sequence length="261" mass="29406">MTLPQSGAHPASPALSFCLPISRHHRLPGLGWHFQYRRLKKTLLLSVRFQRLKDSSLKGPMINSTTHKDVGVIRACEMLLDEMPLFDPSLLQDLDWSSSKVSFSPPISPLNPGDGLVLRPLRPADLDRGLYKVLSQLTEAGDVTKEQFRAKFDHIKRTGDYYVVVVEDTNLGQIVATATLIIEHKFIHACAKRGRVEEVVVSDVCRGKQLGKLLVATLTLLSKKLQCYKITLECAEKNVEFYKKLGYTASAETYMQCRFFN</sequence>
<organism evidence="16 17">
    <name type="scientific">Bagarius yarrelli</name>
    <name type="common">Goonch</name>
    <name type="synonym">Bagrus yarrelli</name>
    <dbReference type="NCBI Taxonomy" id="175774"/>
    <lineage>
        <taxon>Eukaryota</taxon>
        <taxon>Metazoa</taxon>
        <taxon>Chordata</taxon>
        <taxon>Craniata</taxon>
        <taxon>Vertebrata</taxon>
        <taxon>Euteleostomi</taxon>
        <taxon>Actinopterygii</taxon>
        <taxon>Neopterygii</taxon>
        <taxon>Teleostei</taxon>
        <taxon>Ostariophysi</taxon>
        <taxon>Siluriformes</taxon>
        <taxon>Sisoridae</taxon>
        <taxon>Sisorinae</taxon>
        <taxon>Bagarius</taxon>
    </lineage>
</organism>
<comment type="subcellular location">
    <subcellularLocation>
        <location evidence="2">Endosome membrane</location>
        <topology evidence="2">Peripheral membrane protein</topology>
    </subcellularLocation>
    <subcellularLocation>
        <location evidence="1">Golgi apparatus membrane</location>
        <topology evidence="1">Peripheral membrane protein</topology>
    </subcellularLocation>
</comment>
<dbReference type="AlphaFoldDB" id="A0A556V5L5"/>
<reference evidence="16 17" key="1">
    <citation type="journal article" date="2019" name="Genome Biol. Evol.">
        <title>Whole-Genome Sequencing of the Giant Devil Catfish, Bagarius yarrelli.</title>
        <authorList>
            <person name="Jiang W."/>
            <person name="Lv Y."/>
            <person name="Cheng L."/>
            <person name="Yang K."/>
            <person name="Chao B."/>
            <person name="Wang X."/>
            <person name="Li Y."/>
            <person name="Pan X."/>
            <person name="You X."/>
            <person name="Zhang Y."/>
            <person name="Yang J."/>
            <person name="Li J."/>
            <person name="Zhang X."/>
            <person name="Liu S."/>
            <person name="Sun C."/>
            <person name="Yang J."/>
            <person name="Shi Q."/>
        </authorList>
    </citation>
    <scope>NUCLEOTIDE SEQUENCE [LARGE SCALE GENOMIC DNA]</scope>
    <source>
        <strain evidence="16">JWS20170419001</strain>
        <tissue evidence="16">Muscle</tissue>
    </source>
</reference>
<keyword evidence="17" id="KW-1185">Reference proteome</keyword>
<dbReference type="EC" id="2.3.1.4" evidence="6 14"/>
<dbReference type="GO" id="GO:0010008">
    <property type="term" value="C:endosome membrane"/>
    <property type="evidence" value="ECO:0007669"/>
    <property type="project" value="UniProtKB-SubCell"/>
</dbReference>
<keyword evidence="10" id="KW-0472">Membrane</keyword>
<dbReference type="InterPro" id="IPR000182">
    <property type="entry name" value="GNAT_dom"/>
</dbReference>
<evidence type="ECO:0000256" key="12">
    <source>
        <dbReference type="ARBA" id="ARBA00048964"/>
    </source>
</evidence>
<evidence type="ECO:0000313" key="16">
    <source>
        <dbReference type="EMBL" id="TSV68165.1"/>
    </source>
</evidence>
<evidence type="ECO:0000256" key="1">
    <source>
        <dbReference type="ARBA" id="ARBA00004395"/>
    </source>
</evidence>
<keyword evidence="7 14" id="KW-0808">Transferase</keyword>
<evidence type="ECO:0000256" key="14">
    <source>
        <dbReference type="RuleBase" id="RU365086"/>
    </source>
</evidence>
<evidence type="ECO:0000256" key="4">
    <source>
        <dbReference type="ARBA" id="ARBA00006048"/>
    </source>
</evidence>
<comment type="subunit">
    <text evidence="5 14">Homodimer.</text>
</comment>
<dbReference type="GO" id="GO:0004343">
    <property type="term" value="F:glucosamine 6-phosphate N-acetyltransferase activity"/>
    <property type="evidence" value="ECO:0007669"/>
    <property type="project" value="UniProtKB-UniRule"/>
</dbReference>
<dbReference type="PANTHER" id="PTHR13355:SF11">
    <property type="entry name" value="GLUCOSAMINE 6-PHOSPHATE N-ACETYLTRANSFERASE"/>
    <property type="match status" value="1"/>
</dbReference>
<dbReference type="CDD" id="cd04301">
    <property type="entry name" value="NAT_SF"/>
    <property type="match status" value="1"/>
</dbReference>
<dbReference type="InterPro" id="IPR016181">
    <property type="entry name" value="Acyl_CoA_acyltransferase"/>
</dbReference>
<comment type="similarity">
    <text evidence="4 14">Belongs to the acetyltransferase family. GNA1 subfamily.</text>
</comment>
<evidence type="ECO:0000256" key="8">
    <source>
        <dbReference type="ARBA" id="ARBA00022753"/>
    </source>
</evidence>
<comment type="caution">
    <text evidence="16">The sequence shown here is derived from an EMBL/GenBank/DDBJ whole genome shotgun (WGS) entry which is preliminary data.</text>
</comment>
<dbReference type="PROSITE" id="PS51186">
    <property type="entry name" value="GNAT"/>
    <property type="match status" value="1"/>
</dbReference>
<dbReference type="GO" id="GO:0006048">
    <property type="term" value="P:UDP-N-acetylglucosamine biosynthetic process"/>
    <property type="evidence" value="ECO:0007669"/>
    <property type="project" value="UniProtKB-UniRule"/>
</dbReference>
<dbReference type="EMBL" id="VCAZ01000127">
    <property type="protein sequence ID" value="TSV68165.1"/>
    <property type="molecule type" value="Genomic_DNA"/>
</dbReference>
<protein>
    <recommendedName>
        <fullName evidence="13 14">Glucosamine 6-phosphate N-acetyltransferase</fullName>
        <ecNumber evidence="6 14">2.3.1.4</ecNumber>
    </recommendedName>
</protein>
<evidence type="ECO:0000256" key="5">
    <source>
        <dbReference type="ARBA" id="ARBA00011738"/>
    </source>
</evidence>
<keyword evidence="8" id="KW-0967">Endosome</keyword>